<proteinExistence type="predicted"/>
<sequence length="826" mass="89133">MTERPHESAVGLLSDVSTTVRTNGTTPSVPQTGGLVNDQDLSVRMPQAAATPGILHSNLPAPVAVVRTSRRHRVLRAIGAFMRHPFSRRASRRTSNDVLSSSRRGPSTTLANTTHNVAIEYHGQHADDLLSRLPPQPSLGVDLHQLQGVTPSSLLTANLPQIPDEHQLNEAIASAANPVQSSSSLSGSPRAPEITNSGDNDERLSCPGNDHDKSLPELPDTAGVDSPRHDVESPIRSSRVRESDVSLTTPVGVSPTISSGESAGDTCPADFDSTHAPSNGHSLVGQSVVPRDDYFGRWEDFWRPGAELSMAGASAFNDEHSSDSEDDIPCHAPASPLPMPHDNSDILSIPAPTGSYVPLPPVEPDDMQLDALANEAMVERSPSTNGLGLSNLEPDLEELPVRQIDTSHLPALHAPHPSWTSWDFRFQRGSSAGPPMSLTMPGPWLPGVATAAFHHAYGEGVATSVDSVPRAVRSPMSEALVAAEPPAHSSVIEDEPPPATQQSTPNDDSQVSATATSQLLDAAQTTLRNETPDAALDEAPPSSLSSASTEDLDYASDDEDELWAYIGEQHVSGMYAGLQLVVIVDTKADLEHSSPGGDSKELFKGDYGAAMSRLTGFCEADQRYHRLTQLHLCVYRARDTSGQDIMTRTMLSLGNYLGCLHAVEIVMKEENNRTLDQGAIRGKLRQLRYLRIDGKAAVDRFRLFPLHQVTQLDIKAKMSPADVLALIDLASKLELLVLDFYSGAGRPRLVRHDPNENNPRPLQVTKARLPHAMHATADNPESMLYILQSFAWAADVRLTVTEFCPPKVAELFAARQWSLCVRNAST</sequence>
<feature type="compositionally biased region" description="Polar residues" evidence="1">
    <location>
        <begin position="245"/>
        <end position="261"/>
    </location>
</feature>
<organism evidence="2 3">
    <name type="scientific">Schizophyllum amplum</name>
    <dbReference type="NCBI Taxonomy" id="97359"/>
    <lineage>
        <taxon>Eukaryota</taxon>
        <taxon>Fungi</taxon>
        <taxon>Dikarya</taxon>
        <taxon>Basidiomycota</taxon>
        <taxon>Agaricomycotina</taxon>
        <taxon>Agaricomycetes</taxon>
        <taxon>Agaricomycetidae</taxon>
        <taxon>Agaricales</taxon>
        <taxon>Schizophyllaceae</taxon>
        <taxon>Schizophyllum</taxon>
    </lineage>
</organism>
<feature type="compositionally biased region" description="Polar residues" evidence="1">
    <location>
        <begin position="96"/>
        <end position="110"/>
    </location>
</feature>
<evidence type="ECO:0000313" key="3">
    <source>
        <dbReference type="Proteomes" id="UP000320762"/>
    </source>
</evidence>
<gene>
    <name evidence="2" type="ORF">BD626DRAFT_570855</name>
</gene>
<name>A0A550CAD7_9AGAR</name>
<dbReference type="AlphaFoldDB" id="A0A550CAD7"/>
<dbReference type="Proteomes" id="UP000320762">
    <property type="component" value="Unassembled WGS sequence"/>
</dbReference>
<keyword evidence="3" id="KW-1185">Reference proteome</keyword>
<comment type="caution">
    <text evidence="2">The sequence shown here is derived from an EMBL/GenBank/DDBJ whole genome shotgun (WGS) entry which is preliminary data.</text>
</comment>
<evidence type="ECO:0000313" key="2">
    <source>
        <dbReference type="EMBL" id="TRM61656.1"/>
    </source>
</evidence>
<feature type="region of interest" description="Disordered" evidence="1">
    <location>
        <begin position="89"/>
        <end position="110"/>
    </location>
</feature>
<protein>
    <submittedName>
        <fullName evidence="2">Uncharacterized protein</fullName>
    </submittedName>
</protein>
<evidence type="ECO:0000256" key="1">
    <source>
        <dbReference type="SAM" id="MobiDB-lite"/>
    </source>
</evidence>
<feature type="compositionally biased region" description="Polar residues" evidence="1">
    <location>
        <begin position="17"/>
        <end position="31"/>
    </location>
</feature>
<feature type="region of interest" description="Disordered" evidence="1">
    <location>
        <begin position="17"/>
        <end position="37"/>
    </location>
</feature>
<feature type="region of interest" description="Disordered" evidence="1">
    <location>
        <begin position="176"/>
        <end position="270"/>
    </location>
</feature>
<feature type="region of interest" description="Disordered" evidence="1">
    <location>
        <begin position="480"/>
        <end position="513"/>
    </location>
</feature>
<feature type="compositionally biased region" description="Polar residues" evidence="1">
    <location>
        <begin position="500"/>
        <end position="513"/>
    </location>
</feature>
<dbReference type="EMBL" id="VDMD01000016">
    <property type="protein sequence ID" value="TRM61656.1"/>
    <property type="molecule type" value="Genomic_DNA"/>
</dbReference>
<feature type="region of interest" description="Disordered" evidence="1">
    <location>
        <begin position="532"/>
        <end position="553"/>
    </location>
</feature>
<feature type="compositionally biased region" description="Basic and acidic residues" evidence="1">
    <location>
        <begin position="226"/>
        <end position="244"/>
    </location>
</feature>
<reference evidence="2 3" key="1">
    <citation type="journal article" date="2019" name="New Phytol.">
        <title>Comparative genomics reveals unique wood-decay strategies and fruiting body development in the Schizophyllaceae.</title>
        <authorList>
            <person name="Almasi E."/>
            <person name="Sahu N."/>
            <person name="Krizsan K."/>
            <person name="Balint B."/>
            <person name="Kovacs G.M."/>
            <person name="Kiss B."/>
            <person name="Cseklye J."/>
            <person name="Drula E."/>
            <person name="Henrissat B."/>
            <person name="Nagy I."/>
            <person name="Chovatia M."/>
            <person name="Adam C."/>
            <person name="LaButti K."/>
            <person name="Lipzen A."/>
            <person name="Riley R."/>
            <person name="Grigoriev I.V."/>
            <person name="Nagy L.G."/>
        </authorList>
    </citation>
    <scope>NUCLEOTIDE SEQUENCE [LARGE SCALE GENOMIC DNA]</scope>
    <source>
        <strain evidence="2 3">NL-1724</strain>
    </source>
</reference>
<feature type="compositionally biased region" description="Basic and acidic residues" evidence="1">
    <location>
        <begin position="200"/>
        <end position="215"/>
    </location>
</feature>
<feature type="region of interest" description="Disordered" evidence="1">
    <location>
        <begin position="316"/>
        <end position="347"/>
    </location>
</feature>
<accession>A0A550CAD7</accession>